<dbReference type="PANTHER" id="PTHR37692:SF1">
    <property type="entry name" value="DUF420 DOMAIN-CONTAINING PROTEIN"/>
    <property type="match status" value="1"/>
</dbReference>
<sequence length="180" mass="20215">MNKVDLKQKRSMLWIRVLSVAIPLAVAVLLGLPQKLDLGDWVYNLPHVIGVINTLTSLCLIFALIAIKAKKNVGLHRKFNTAALVLGALFLLCYVTYHASAPSTTFGGEGAIKSVYYFFLISHIVLSIGVVPLVLLAFFYAWSNMIDKHKKIVKYTYPIWLYVSVTGVIVYLMISPYYQF</sequence>
<dbReference type="PATRIC" id="fig|1566026.4.peg.1140"/>
<evidence type="ECO:0000256" key="1">
    <source>
        <dbReference type="SAM" id="Phobius"/>
    </source>
</evidence>
<dbReference type="Pfam" id="PF04238">
    <property type="entry name" value="DUF420"/>
    <property type="match status" value="1"/>
</dbReference>
<dbReference type="InterPro" id="IPR007352">
    <property type="entry name" value="DUF420"/>
</dbReference>
<dbReference type="OrthoDB" id="9811380at2"/>
<keyword evidence="3" id="KW-1185">Reference proteome</keyword>
<evidence type="ECO:0000313" key="3">
    <source>
        <dbReference type="Proteomes" id="UP000036908"/>
    </source>
</evidence>
<keyword evidence="1" id="KW-1133">Transmembrane helix</keyword>
<dbReference type="EMBL" id="JSVA01000016">
    <property type="protein sequence ID" value="KOF02156.1"/>
    <property type="molecule type" value="Genomic_DNA"/>
</dbReference>
<feature type="transmembrane region" description="Helical" evidence="1">
    <location>
        <begin position="117"/>
        <end position="143"/>
    </location>
</feature>
<feature type="transmembrane region" description="Helical" evidence="1">
    <location>
        <begin position="12"/>
        <end position="33"/>
    </location>
</feature>
<feature type="transmembrane region" description="Helical" evidence="1">
    <location>
        <begin position="45"/>
        <end position="67"/>
    </location>
</feature>
<gene>
    <name evidence="2" type="ORF">OB69_14150</name>
</gene>
<feature type="transmembrane region" description="Helical" evidence="1">
    <location>
        <begin position="79"/>
        <end position="97"/>
    </location>
</feature>
<evidence type="ECO:0000313" key="2">
    <source>
        <dbReference type="EMBL" id="KOF02156.1"/>
    </source>
</evidence>
<dbReference type="Proteomes" id="UP000036908">
    <property type="component" value="Unassembled WGS sequence"/>
</dbReference>
<organism evidence="2 3">
    <name type="scientific">Roseivirga seohaensis subsp. aquiponti</name>
    <dbReference type="NCBI Taxonomy" id="1566026"/>
    <lineage>
        <taxon>Bacteria</taxon>
        <taxon>Pseudomonadati</taxon>
        <taxon>Bacteroidota</taxon>
        <taxon>Cytophagia</taxon>
        <taxon>Cytophagales</taxon>
        <taxon>Roseivirgaceae</taxon>
        <taxon>Roseivirga</taxon>
    </lineage>
</organism>
<protein>
    <submittedName>
        <fullName evidence="2">Membrane protein</fullName>
    </submittedName>
</protein>
<keyword evidence="1" id="KW-0472">Membrane</keyword>
<dbReference type="AlphaFoldDB" id="A0A0L8AIT6"/>
<comment type="caution">
    <text evidence="2">The sequence shown here is derived from an EMBL/GenBank/DDBJ whole genome shotgun (WGS) entry which is preliminary data.</text>
</comment>
<reference evidence="3" key="1">
    <citation type="submission" date="2014-11" db="EMBL/GenBank/DDBJ databases">
        <title>Genome sequencing of Roseivirga sp. D-25.</title>
        <authorList>
            <person name="Selvaratnam C."/>
            <person name="Thevarajoo S."/>
            <person name="Goh K.M."/>
            <person name="Eee R."/>
            <person name="Chan K.-G."/>
            <person name="Chong C.S."/>
        </authorList>
    </citation>
    <scope>NUCLEOTIDE SEQUENCE [LARGE SCALE GENOMIC DNA]</scope>
    <source>
        <strain evidence="3">D-25</strain>
    </source>
</reference>
<keyword evidence="1" id="KW-0812">Transmembrane</keyword>
<name>A0A0L8AIT6_9BACT</name>
<proteinExistence type="predicted"/>
<dbReference type="PANTHER" id="PTHR37692">
    <property type="entry name" value="HYPOTHETICAL MEMBRANE SPANNING PROTEIN"/>
    <property type="match status" value="1"/>
</dbReference>
<feature type="transmembrane region" description="Helical" evidence="1">
    <location>
        <begin position="155"/>
        <end position="174"/>
    </location>
</feature>
<accession>A0A0L8AIT6</accession>